<dbReference type="RefSeq" id="WP_148689468.1">
    <property type="nucleotide sequence ID" value="NZ_LT671858.1"/>
</dbReference>
<accession>A0A1N5SEY6</accession>
<dbReference type="SUPFAM" id="SSF46785">
    <property type="entry name" value="Winged helix' DNA-binding domain"/>
    <property type="match status" value="1"/>
</dbReference>
<dbReference type="InterPro" id="IPR036388">
    <property type="entry name" value="WH-like_DNA-bd_sf"/>
</dbReference>
<dbReference type="InterPro" id="IPR036390">
    <property type="entry name" value="WH_DNA-bd_sf"/>
</dbReference>
<protein>
    <submittedName>
        <fullName evidence="1">Transcriptional regulator</fullName>
    </submittedName>
</protein>
<gene>
    <name evidence="1" type="ORF">CSP5_0199</name>
</gene>
<proteinExistence type="predicted"/>
<dbReference type="GeneID" id="41587503"/>
<dbReference type="EMBL" id="LT671858">
    <property type="protein sequence ID" value="SIM34570.1"/>
    <property type="molecule type" value="Genomic_DNA"/>
</dbReference>
<dbReference type="Gene3D" id="1.10.10.10">
    <property type="entry name" value="Winged helix-like DNA-binding domain superfamily/Winged helix DNA-binding domain"/>
    <property type="match status" value="1"/>
</dbReference>
<dbReference type="Proteomes" id="UP000195607">
    <property type="component" value="Chromosome I"/>
</dbReference>
<dbReference type="AlphaFoldDB" id="A0A1N5SEY6"/>
<reference evidence="1 2" key="1">
    <citation type="submission" date="2016-04" db="EMBL/GenBank/DDBJ databases">
        <authorList>
            <person name="Evans L.H."/>
            <person name="Alamgir A."/>
            <person name="Owens N."/>
            <person name="Weber N.D."/>
            <person name="Virtaneva K."/>
            <person name="Barbian K."/>
            <person name="Babar A."/>
            <person name="Rosenke K."/>
        </authorList>
    </citation>
    <scope>NUCLEOTIDE SEQUENCE [LARGE SCALE GENOMIC DNA]</scope>
    <source>
        <strain evidence="2">S5(T) (JCM 30642 \VKM B-2941)</strain>
    </source>
</reference>
<evidence type="ECO:0000313" key="1">
    <source>
        <dbReference type="EMBL" id="SIM34570.1"/>
    </source>
</evidence>
<organism evidence="1 2">
    <name type="scientific">Cuniculiplasma divulgatum</name>
    <dbReference type="NCBI Taxonomy" id="1673428"/>
    <lineage>
        <taxon>Archaea</taxon>
        <taxon>Methanobacteriati</taxon>
        <taxon>Thermoplasmatota</taxon>
        <taxon>Thermoplasmata</taxon>
        <taxon>Thermoplasmatales</taxon>
        <taxon>Cuniculiplasmataceae</taxon>
        <taxon>Cuniculiplasma</taxon>
    </lineage>
</organism>
<sequence>MSVSARGKPSRVRVLETVKKLDSPTLSQLSNELKMSKTAILKQVSLLERDGVISRTYVQTGKGRPVCKVNVTNNAYDQLQDIYRSIAEDALSYVEKKFGCSMIKEIMALRNEKLIEEYRMELMGMDWESILKKFEEMRNREGYLAEVTERQDGSIEISEFNCPLIKIAEKYREACSFERDFLSYIFGMEIIQMSTVLENSRSCKFILREKL</sequence>
<evidence type="ECO:0000313" key="2">
    <source>
        <dbReference type="Proteomes" id="UP000195607"/>
    </source>
</evidence>
<name>A0A1N5SEY6_9ARCH</name>